<dbReference type="PANTHER" id="PTHR10133:SF62">
    <property type="entry name" value="DNA POLYMERASE THETA"/>
    <property type="match status" value="1"/>
</dbReference>
<dbReference type="GO" id="GO:0006302">
    <property type="term" value="P:double-strand break repair"/>
    <property type="evidence" value="ECO:0007669"/>
    <property type="project" value="TreeGrafter"/>
</dbReference>
<dbReference type="InterPro" id="IPR012337">
    <property type="entry name" value="RNaseH-like_sf"/>
</dbReference>
<dbReference type="PRINTS" id="PR00868">
    <property type="entry name" value="DNAPOLI"/>
</dbReference>
<evidence type="ECO:0000256" key="1">
    <source>
        <dbReference type="ARBA" id="ARBA00012417"/>
    </source>
</evidence>
<dbReference type="Gene3D" id="1.10.150.20">
    <property type="entry name" value="5' to 3' exonuclease, C-terminal subdomain"/>
    <property type="match status" value="1"/>
</dbReference>
<dbReference type="GO" id="GO:0008408">
    <property type="term" value="F:3'-5' exonuclease activity"/>
    <property type="evidence" value="ECO:0007669"/>
    <property type="project" value="InterPro"/>
</dbReference>
<name>A0A0F9SWU7_9ZZZZ</name>
<dbReference type="Gene3D" id="3.30.420.10">
    <property type="entry name" value="Ribonuclease H-like superfamily/Ribonuclease H"/>
    <property type="match status" value="1"/>
</dbReference>
<dbReference type="InterPro" id="IPR019760">
    <property type="entry name" value="DNA-dir_DNA_pol_A_CS"/>
</dbReference>
<dbReference type="PANTHER" id="PTHR10133">
    <property type="entry name" value="DNA POLYMERASE I"/>
    <property type="match status" value="1"/>
</dbReference>
<dbReference type="SUPFAM" id="SSF56672">
    <property type="entry name" value="DNA/RNA polymerases"/>
    <property type="match status" value="1"/>
</dbReference>
<dbReference type="Pfam" id="PF01612">
    <property type="entry name" value="DNA_pol_A_exo1"/>
    <property type="match status" value="1"/>
</dbReference>
<dbReference type="AlphaFoldDB" id="A0A0F9SWU7"/>
<dbReference type="InterPro" id="IPR036397">
    <property type="entry name" value="RNaseH_sf"/>
</dbReference>
<proteinExistence type="predicted"/>
<evidence type="ECO:0000256" key="6">
    <source>
        <dbReference type="SAM" id="MobiDB-lite"/>
    </source>
</evidence>
<evidence type="ECO:0000256" key="5">
    <source>
        <dbReference type="ARBA" id="ARBA00049244"/>
    </source>
</evidence>
<evidence type="ECO:0000256" key="2">
    <source>
        <dbReference type="ARBA" id="ARBA00022679"/>
    </source>
</evidence>
<keyword evidence="4" id="KW-0239">DNA-directed DNA polymerase</keyword>
<dbReference type="InterPro" id="IPR002562">
    <property type="entry name" value="3'-5'_exonuclease_dom"/>
</dbReference>
<evidence type="ECO:0000259" key="7">
    <source>
        <dbReference type="SMART" id="SM00482"/>
    </source>
</evidence>
<dbReference type="PROSITE" id="PS00447">
    <property type="entry name" value="DNA_POLYMERASE_A"/>
    <property type="match status" value="1"/>
</dbReference>
<organism evidence="8">
    <name type="scientific">marine sediment metagenome</name>
    <dbReference type="NCBI Taxonomy" id="412755"/>
    <lineage>
        <taxon>unclassified sequences</taxon>
        <taxon>metagenomes</taxon>
        <taxon>ecological metagenomes</taxon>
    </lineage>
</organism>
<sequence length="632" mass="71974">MARTLIQTAEQLPRFDPKEPLFVDLETTSFDDGEPAFQPFKGHRAAGYAICTADGRDAWYLPLRHHGSDVAEKVNHNFDLKQAQSWLQGVIGSGRDIHNHNIKFDGRFWHFDGCEAKGRLVDTLVLARLVDNDRVAYGLNALTGSKTDEDIKAYLKSIKSKDYGRVPIDLMARYAMNDVVITQKLEVELLKKLRPETAPVWDVEQRLTSQLLKWEIHGIRVNKRRLAKAWRVRLEQAIGLEEQVHEAAGVVFDVNSDKDVTRVMIGKLGIEPVAWTKSKNPQWNKEALAMIHHPIARLLAECRREYHFCSLFCEGWLKRIGDDGRMHANFNLGGTRTGRLSSSDPNLQNSNDDAKQNIDADEDCDIVSSDFSQIEYRLFGHYAGDREIIAAYAANPNQDYHQALADMLGISRQVAKTMNFAFIYGMGKRKLLRKLSVMMAHESEDSAMIARLTSFLPNYDGHELQEADYDKIASNVFDTYHRKMPAVRKLTRRVKDKVEVHGYLRNWRGRIYRFPDPQYSYKAPNYLIQGSAADIFKERLLAVLEQFPYARLVTNVHDDCVFSVPKDMTEEFVREHRKVLVDVQPVEGTKPLRVPMVVETKVSSRVWGQAVKVGDDGDVAKALAESEFGHAA</sequence>
<dbReference type="Gene3D" id="3.30.70.370">
    <property type="match status" value="1"/>
</dbReference>
<dbReference type="GO" id="GO:0006261">
    <property type="term" value="P:DNA-templated DNA replication"/>
    <property type="evidence" value="ECO:0007669"/>
    <property type="project" value="InterPro"/>
</dbReference>
<evidence type="ECO:0000256" key="4">
    <source>
        <dbReference type="ARBA" id="ARBA00022932"/>
    </source>
</evidence>
<keyword evidence="3" id="KW-0548">Nucleotidyltransferase</keyword>
<dbReference type="GO" id="GO:0003887">
    <property type="term" value="F:DNA-directed DNA polymerase activity"/>
    <property type="evidence" value="ECO:0007669"/>
    <property type="project" value="UniProtKB-KW"/>
</dbReference>
<accession>A0A0F9SWU7</accession>
<gene>
    <name evidence="8" type="ORF">LCGC14_0401830</name>
</gene>
<comment type="caution">
    <text evidence="8">The sequence shown here is derived from an EMBL/GenBank/DDBJ whole genome shotgun (WGS) entry which is preliminary data.</text>
</comment>
<protein>
    <recommendedName>
        <fullName evidence="1">DNA-directed DNA polymerase</fullName>
        <ecNumber evidence="1">2.7.7.7</ecNumber>
    </recommendedName>
</protein>
<dbReference type="Gene3D" id="1.20.1060.10">
    <property type="entry name" value="Taq DNA Polymerase, Chain T, domain 4"/>
    <property type="match status" value="1"/>
</dbReference>
<keyword evidence="2" id="KW-0808">Transferase</keyword>
<evidence type="ECO:0000313" key="8">
    <source>
        <dbReference type="EMBL" id="KKN73370.1"/>
    </source>
</evidence>
<dbReference type="Pfam" id="PF00476">
    <property type="entry name" value="DNA_pol_A"/>
    <property type="match status" value="1"/>
</dbReference>
<dbReference type="SUPFAM" id="SSF53098">
    <property type="entry name" value="Ribonuclease H-like"/>
    <property type="match status" value="1"/>
</dbReference>
<comment type="catalytic activity">
    <reaction evidence="5">
        <text>DNA(n) + a 2'-deoxyribonucleoside 5'-triphosphate = DNA(n+1) + diphosphate</text>
        <dbReference type="Rhea" id="RHEA:22508"/>
        <dbReference type="Rhea" id="RHEA-COMP:17339"/>
        <dbReference type="Rhea" id="RHEA-COMP:17340"/>
        <dbReference type="ChEBI" id="CHEBI:33019"/>
        <dbReference type="ChEBI" id="CHEBI:61560"/>
        <dbReference type="ChEBI" id="CHEBI:173112"/>
        <dbReference type="EC" id="2.7.7.7"/>
    </reaction>
</comment>
<reference evidence="8" key="1">
    <citation type="journal article" date="2015" name="Nature">
        <title>Complex archaea that bridge the gap between prokaryotes and eukaryotes.</title>
        <authorList>
            <person name="Spang A."/>
            <person name="Saw J.H."/>
            <person name="Jorgensen S.L."/>
            <person name="Zaremba-Niedzwiedzka K."/>
            <person name="Martijn J."/>
            <person name="Lind A.E."/>
            <person name="van Eijk R."/>
            <person name="Schleper C."/>
            <person name="Guy L."/>
            <person name="Ettema T.J."/>
        </authorList>
    </citation>
    <scope>NUCLEOTIDE SEQUENCE</scope>
</reference>
<feature type="domain" description="DNA-directed DNA polymerase family A palm" evidence="7">
    <location>
        <begin position="351"/>
        <end position="568"/>
    </location>
</feature>
<dbReference type="SMART" id="SM00482">
    <property type="entry name" value="POLAc"/>
    <property type="match status" value="1"/>
</dbReference>
<dbReference type="InterPro" id="IPR043502">
    <property type="entry name" value="DNA/RNA_pol_sf"/>
</dbReference>
<dbReference type="InterPro" id="IPR001098">
    <property type="entry name" value="DNA-dir_DNA_pol_A_palm_dom"/>
</dbReference>
<dbReference type="EMBL" id="LAZR01000345">
    <property type="protein sequence ID" value="KKN73370.1"/>
    <property type="molecule type" value="Genomic_DNA"/>
</dbReference>
<dbReference type="InterPro" id="IPR002298">
    <property type="entry name" value="DNA_polymerase_A"/>
</dbReference>
<feature type="compositionally biased region" description="Polar residues" evidence="6">
    <location>
        <begin position="335"/>
        <end position="351"/>
    </location>
</feature>
<evidence type="ECO:0000256" key="3">
    <source>
        <dbReference type="ARBA" id="ARBA00022695"/>
    </source>
</evidence>
<dbReference type="GO" id="GO:0003677">
    <property type="term" value="F:DNA binding"/>
    <property type="evidence" value="ECO:0007669"/>
    <property type="project" value="InterPro"/>
</dbReference>
<dbReference type="EC" id="2.7.7.7" evidence="1"/>
<feature type="region of interest" description="Disordered" evidence="6">
    <location>
        <begin position="335"/>
        <end position="355"/>
    </location>
</feature>